<sequence length="59" mass="6575">MLLELVPWTQNAFKTTSSSSSSNRRSGQEVERIQALLAESNDLIGLEIVTPESRQPMDL</sequence>
<dbReference type="EMBL" id="MN740284">
    <property type="protein sequence ID" value="QHT97893.1"/>
    <property type="molecule type" value="Genomic_DNA"/>
</dbReference>
<organism evidence="1">
    <name type="scientific">viral metagenome</name>
    <dbReference type="NCBI Taxonomy" id="1070528"/>
    <lineage>
        <taxon>unclassified sequences</taxon>
        <taxon>metagenomes</taxon>
        <taxon>organismal metagenomes</taxon>
    </lineage>
</organism>
<evidence type="ECO:0000313" key="1">
    <source>
        <dbReference type="EMBL" id="QHT97893.1"/>
    </source>
</evidence>
<protein>
    <submittedName>
        <fullName evidence="1">Uncharacterized protein</fullName>
    </submittedName>
</protein>
<dbReference type="AlphaFoldDB" id="A0A6C0J2K9"/>
<accession>A0A6C0J2K9</accession>
<reference evidence="1" key="1">
    <citation type="journal article" date="2020" name="Nature">
        <title>Giant virus diversity and host interactions through global metagenomics.</title>
        <authorList>
            <person name="Schulz F."/>
            <person name="Roux S."/>
            <person name="Paez-Espino D."/>
            <person name="Jungbluth S."/>
            <person name="Walsh D.A."/>
            <person name="Denef V.J."/>
            <person name="McMahon K.D."/>
            <person name="Konstantinidis K.T."/>
            <person name="Eloe-Fadrosh E.A."/>
            <person name="Kyrpides N.C."/>
            <person name="Woyke T."/>
        </authorList>
    </citation>
    <scope>NUCLEOTIDE SEQUENCE</scope>
    <source>
        <strain evidence="1">GVMAG-M-3300025572-1</strain>
    </source>
</reference>
<proteinExistence type="predicted"/>
<name>A0A6C0J2K9_9ZZZZ</name>